<reference evidence="1 2" key="1">
    <citation type="journal article" date="2014" name="Int. J. Syst. Evol. Microbiol.">
        <title>Phylogenomics and the dynamic genome evolution of the genus Streptococcus.</title>
        <authorList>
            <consortium name="The Broad Institute Genome Sequencing Platform"/>
            <person name="Richards V.P."/>
            <person name="Palmer S.R."/>
            <person name="Pavinski Bitar P.D."/>
            <person name="Qin X."/>
            <person name="Weinstock G.M."/>
            <person name="Highlander S.K."/>
            <person name="Town C.D."/>
            <person name="Burne R.A."/>
            <person name="Stanhope M.J."/>
        </authorList>
    </citation>
    <scope>NUCLEOTIDE SEQUENCE [LARGE SCALE GENOMIC DNA]</scope>
    <source>
        <strain evidence="1 2">NCTC 11558</strain>
    </source>
</reference>
<dbReference type="STRING" id="764298.STRMA_0081"/>
<accession>G5JY34</accession>
<sequence length="44" mass="4986">MADITSSRGSEKIVNLMLVQPKQDKGSWYKRPALSLTLPYDMIC</sequence>
<gene>
    <name evidence="1" type="ORF">STRMA_0081</name>
</gene>
<proteinExistence type="predicted"/>
<dbReference type="AlphaFoldDB" id="G5JY34"/>
<protein>
    <submittedName>
        <fullName evidence="1">Uncharacterized protein</fullName>
    </submittedName>
</protein>
<evidence type="ECO:0000313" key="2">
    <source>
        <dbReference type="Proteomes" id="UP000003573"/>
    </source>
</evidence>
<comment type="caution">
    <text evidence="1">The sequence shown here is derived from an EMBL/GenBank/DDBJ whole genome shotgun (WGS) entry which is preliminary data.</text>
</comment>
<organism evidence="1 2">
    <name type="scientific">Streptococcus macacae NCTC 11558</name>
    <dbReference type="NCBI Taxonomy" id="764298"/>
    <lineage>
        <taxon>Bacteria</taxon>
        <taxon>Bacillati</taxon>
        <taxon>Bacillota</taxon>
        <taxon>Bacilli</taxon>
        <taxon>Lactobacillales</taxon>
        <taxon>Streptococcaceae</taxon>
        <taxon>Streptococcus</taxon>
    </lineage>
</organism>
<dbReference type="EMBL" id="AEUW02000001">
    <property type="protein sequence ID" value="EHJ53048.1"/>
    <property type="molecule type" value="Genomic_DNA"/>
</dbReference>
<name>G5JY34_9STRE</name>
<keyword evidence="2" id="KW-1185">Reference proteome</keyword>
<dbReference type="RefSeq" id="WP_003081823.1">
    <property type="nucleotide sequence ID" value="NZ_UHFV01000002.1"/>
</dbReference>
<evidence type="ECO:0000313" key="1">
    <source>
        <dbReference type="EMBL" id="EHJ53048.1"/>
    </source>
</evidence>
<dbReference type="Proteomes" id="UP000003573">
    <property type="component" value="Unassembled WGS sequence"/>
</dbReference>